<sequence length="54" mass="5520">MDVAAHGLGEVGVQAPARFPGPGEVPGEVGEASKRRGRVLAPLSRRDPASRSNG</sequence>
<dbReference type="AlphaFoldDB" id="I0IAQ5"/>
<dbReference type="KEGG" id="phm:PSMK_01840"/>
<gene>
    <name evidence="2" type="ordered locus">PSMK_01840</name>
</gene>
<dbReference type="EMBL" id="AP012338">
    <property type="protein sequence ID" value="BAM02343.1"/>
    <property type="molecule type" value="Genomic_DNA"/>
</dbReference>
<feature type="compositionally biased region" description="Basic and acidic residues" evidence="1">
    <location>
        <begin position="44"/>
        <end position="54"/>
    </location>
</feature>
<feature type="region of interest" description="Disordered" evidence="1">
    <location>
        <begin position="1"/>
        <end position="54"/>
    </location>
</feature>
<reference evidence="2 3" key="1">
    <citation type="submission" date="2012-02" db="EMBL/GenBank/DDBJ databases">
        <title>Complete genome sequence of Phycisphaera mikurensis NBRC 102666.</title>
        <authorList>
            <person name="Ankai A."/>
            <person name="Hosoyama A."/>
            <person name="Terui Y."/>
            <person name="Sekine M."/>
            <person name="Fukai R."/>
            <person name="Kato Y."/>
            <person name="Nakamura S."/>
            <person name="Yamada-Narita S."/>
            <person name="Kawakoshi A."/>
            <person name="Fukunaga Y."/>
            <person name="Yamazaki S."/>
            <person name="Fujita N."/>
        </authorList>
    </citation>
    <scope>NUCLEOTIDE SEQUENCE [LARGE SCALE GENOMIC DNA]</scope>
    <source>
        <strain evidence="3">NBRC 102666 / KCTC 22515 / FYK2301M01</strain>
    </source>
</reference>
<evidence type="ECO:0000256" key="1">
    <source>
        <dbReference type="SAM" id="MobiDB-lite"/>
    </source>
</evidence>
<keyword evidence="3" id="KW-1185">Reference proteome</keyword>
<name>I0IAQ5_PHYMF</name>
<accession>I0IAQ5</accession>
<dbReference type="HOGENOM" id="CLU_3046428_0_0_0"/>
<organism evidence="2 3">
    <name type="scientific">Phycisphaera mikurensis (strain NBRC 102666 / KCTC 22515 / FYK2301M01)</name>
    <dbReference type="NCBI Taxonomy" id="1142394"/>
    <lineage>
        <taxon>Bacteria</taxon>
        <taxon>Pseudomonadati</taxon>
        <taxon>Planctomycetota</taxon>
        <taxon>Phycisphaerae</taxon>
        <taxon>Phycisphaerales</taxon>
        <taxon>Phycisphaeraceae</taxon>
        <taxon>Phycisphaera</taxon>
    </lineage>
</organism>
<dbReference type="Proteomes" id="UP000007881">
    <property type="component" value="Chromosome"/>
</dbReference>
<proteinExistence type="predicted"/>
<feature type="compositionally biased region" description="Low complexity" evidence="1">
    <location>
        <begin position="20"/>
        <end position="30"/>
    </location>
</feature>
<evidence type="ECO:0000313" key="3">
    <source>
        <dbReference type="Proteomes" id="UP000007881"/>
    </source>
</evidence>
<dbReference type="STRING" id="1142394.PSMK_01840"/>
<protein>
    <submittedName>
        <fullName evidence="2">Uncharacterized protein</fullName>
    </submittedName>
</protein>
<evidence type="ECO:0000313" key="2">
    <source>
        <dbReference type="EMBL" id="BAM02343.1"/>
    </source>
</evidence>